<name>A0AAV4F4J9_9GAST</name>
<reference evidence="1 2" key="1">
    <citation type="journal article" date="2021" name="Elife">
        <title>Chloroplast acquisition without the gene transfer in kleptoplastic sea slugs, Plakobranchus ocellatus.</title>
        <authorList>
            <person name="Maeda T."/>
            <person name="Takahashi S."/>
            <person name="Yoshida T."/>
            <person name="Shimamura S."/>
            <person name="Takaki Y."/>
            <person name="Nagai Y."/>
            <person name="Toyoda A."/>
            <person name="Suzuki Y."/>
            <person name="Arimoto A."/>
            <person name="Ishii H."/>
            <person name="Satoh N."/>
            <person name="Nishiyama T."/>
            <person name="Hasebe M."/>
            <person name="Maruyama T."/>
            <person name="Minagawa J."/>
            <person name="Obokata J."/>
            <person name="Shigenobu S."/>
        </authorList>
    </citation>
    <scope>NUCLEOTIDE SEQUENCE [LARGE SCALE GENOMIC DNA]</scope>
</reference>
<keyword evidence="2" id="KW-1185">Reference proteome</keyword>
<dbReference type="Proteomes" id="UP000762676">
    <property type="component" value="Unassembled WGS sequence"/>
</dbReference>
<comment type="caution">
    <text evidence="1">The sequence shown here is derived from an EMBL/GenBank/DDBJ whole genome shotgun (WGS) entry which is preliminary data.</text>
</comment>
<accession>A0AAV4F4J9</accession>
<proteinExistence type="predicted"/>
<evidence type="ECO:0000313" key="1">
    <source>
        <dbReference type="EMBL" id="GFR68273.1"/>
    </source>
</evidence>
<protein>
    <submittedName>
        <fullName evidence="1">Uncharacterized protein</fullName>
    </submittedName>
</protein>
<evidence type="ECO:0000313" key="2">
    <source>
        <dbReference type="Proteomes" id="UP000762676"/>
    </source>
</evidence>
<dbReference type="EMBL" id="BMAT01007639">
    <property type="protein sequence ID" value="GFR68273.1"/>
    <property type="molecule type" value="Genomic_DNA"/>
</dbReference>
<gene>
    <name evidence="1" type="ORF">ElyMa_003728100</name>
</gene>
<sequence>MSKGLNYFSQHHRKVFEQKILTKGHTQMRVDSVPTCIKTAIGQNSVYNPADYVCMMEEARNQPKPYEVQYLNHTFFKHFISSWTLKSIRPGIKADDPVVVDTEALIYKPKGKTLVQAVLYRPWEINLRETRRIPSNQKCSFPTPHDPTSHRCLKISSQAIHKS</sequence>
<organism evidence="1 2">
    <name type="scientific">Elysia marginata</name>
    <dbReference type="NCBI Taxonomy" id="1093978"/>
    <lineage>
        <taxon>Eukaryota</taxon>
        <taxon>Metazoa</taxon>
        <taxon>Spiralia</taxon>
        <taxon>Lophotrochozoa</taxon>
        <taxon>Mollusca</taxon>
        <taxon>Gastropoda</taxon>
        <taxon>Heterobranchia</taxon>
        <taxon>Euthyneura</taxon>
        <taxon>Panpulmonata</taxon>
        <taxon>Sacoglossa</taxon>
        <taxon>Placobranchoidea</taxon>
        <taxon>Plakobranchidae</taxon>
        <taxon>Elysia</taxon>
    </lineage>
</organism>
<dbReference type="AlphaFoldDB" id="A0AAV4F4J9"/>